<comment type="function">
    <text evidence="16">Part of the high-affinity ATP-driven potassium transport (or Kdp) system, which catalyzes the hydrolysis of ATP coupled with the electrogenic transport of potassium into the cytoplasm. This subunit is responsible for energy coupling to the transport system and for the release of the potassium ions to the cytoplasm.</text>
</comment>
<evidence type="ECO:0000256" key="3">
    <source>
        <dbReference type="ARBA" id="ARBA00022475"/>
    </source>
</evidence>
<evidence type="ECO:0000256" key="15">
    <source>
        <dbReference type="ARBA" id="ARBA00023136"/>
    </source>
</evidence>
<evidence type="ECO:0000256" key="1">
    <source>
        <dbReference type="ARBA" id="ARBA00004651"/>
    </source>
</evidence>
<evidence type="ECO:0000256" key="5">
    <source>
        <dbReference type="ARBA" id="ARBA00022553"/>
    </source>
</evidence>
<proteinExistence type="inferred from homology"/>
<protein>
    <recommendedName>
        <fullName evidence="16">Potassium-transporting ATPase ATP-binding subunit</fullName>
        <ecNumber evidence="16">7.2.2.6</ecNumber>
    </recommendedName>
    <alternativeName>
        <fullName evidence="16">ATP phosphohydrolase [potassium-transporting] B chain</fullName>
    </alternativeName>
    <alternativeName>
        <fullName evidence="16">Potassium-binding and translocating subunit B</fullName>
    </alternativeName>
    <alternativeName>
        <fullName evidence="16">Potassium-translocating ATPase B chain</fullName>
    </alternativeName>
</protein>
<evidence type="ECO:0000313" key="18">
    <source>
        <dbReference type="EMBL" id="XBV28896.1"/>
    </source>
</evidence>
<dbReference type="Pfam" id="PF00122">
    <property type="entry name" value="E1-E2_ATPase"/>
    <property type="match status" value="1"/>
</dbReference>
<dbReference type="SFLD" id="SFLDF00027">
    <property type="entry name" value="p-type_atpase"/>
    <property type="match status" value="1"/>
</dbReference>
<evidence type="ECO:0000256" key="10">
    <source>
        <dbReference type="ARBA" id="ARBA00022842"/>
    </source>
</evidence>
<dbReference type="GO" id="GO:0005524">
    <property type="term" value="F:ATP binding"/>
    <property type="evidence" value="ECO:0007669"/>
    <property type="project" value="UniProtKB-UniRule"/>
</dbReference>
<dbReference type="Gene3D" id="3.40.50.1000">
    <property type="entry name" value="HAD superfamily/HAD-like"/>
    <property type="match status" value="1"/>
</dbReference>
<keyword evidence="15 16" id="KW-0472">Membrane</keyword>
<evidence type="ECO:0000259" key="17">
    <source>
        <dbReference type="Pfam" id="PF00122"/>
    </source>
</evidence>
<keyword evidence="8 16" id="KW-0547">Nucleotide-binding</keyword>
<dbReference type="FunFam" id="2.70.150.10:FF:000033">
    <property type="entry name" value="Potassium-transporting ATPase ATP-binding subunit"/>
    <property type="match status" value="1"/>
</dbReference>
<dbReference type="InterPro" id="IPR001757">
    <property type="entry name" value="P_typ_ATPase"/>
</dbReference>
<dbReference type="EMBL" id="CP158165">
    <property type="protein sequence ID" value="XBV28896.1"/>
    <property type="molecule type" value="Genomic_DNA"/>
</dbReference>
<dbReference type="InterPro" id="IPR023214">
    <property type="entry name" value="HAD_sf"/>
</dbReference>
<feature type="binding site" evidence="16">
    <location>
        <position position="500"/>
    </location>
    <ligand>
        <name>Mg(2+)</name>
        <dbReference type="ChEBI" id="CHEBI:18420"/>
    </ligand>
</feature>
<feature type="binding site" evidence="16">
    <location>
        <position position="504"/>
    </location>
    <ligand>
        <name>Mg(2+)</name>
        <dbReference type="ChEBI" id="CHEBI:18420"/>
    </ligand>
</feature>
<evidence type="ECO:0000256" key="4">
    <source>
        <dbReference type="ARBA" id="ARBA00022538"/>
    </source>
</evidence>
<dbReference type="HAMAP" id="MF_00285">
    <property type="entry name" value="KdpB"/>
    <property type="match status" value="1"/>
</dbReference>
<dbReference type="RefSeq" id="WP_350281638.1">
    <property type="nucleotide sequence ID" value="NZ_CP158165.1"/>
</dbReference>
<dbReference type="InterPro" id="IPR036412">
    <property type="entry name" value="HAD-like_sf"/>
</dbReference>
<evidence type="ECO:0000256" key="11">
    <source>
        <dbReference type="ARBA" id="ARBA00022958"/>
    </source>
</evidence>
<dbReference type="GO" id="GO:0000287">
    <property type="term" value="F:magnesium ion binding"/>
    <property type="evidence" value="ECO:0007669"/>
    <property type="project" value="UniProtKB-UniRule"/>
</dbReference>
<keyword evidence="10 16" id="KW-0460">Magnesium</keyword>
<keyword evidence="6 16" id="KW-0812">Transmembrane</keyword>
<dbReference type="InterPro" id="IPR023299">
    <property type="entry name" value="ATPase_P-typ_cyto_dom_N"/>
</dbReference>
<dbReference type="GO" id="GO:0005886">
    <property type="term" value="C:plasma membrane"/>
    <property type="evidence" value="ECO:0007669"/>
    <property type="project" value="UniProtKB-SubCell"/>
</dbReference>
<comment type="catalytic activity">
    <reaction evidence="16">
        <text>K(+)(out) + ATP + H2O = K(+)(in) + ADP + phosphate + H(+)</text>
        <dbReference type="Rhea" id="RHEA:16777"/>
        <dbReference type="ChEBI" id="CHEBI:15377"/>
        <dbReference type="ChEBI" id="CHEBI:15378"/>
        <dbReference type="ChEBI" id="CHEBI:29103"/>
        <dbReference type="ChEBI" id="CHEBI:30616"/>
        <dbReference type="ChEBI" id="CHEBI:43474"/>
        <dbReference type="ChEBI" id="CHEBI:456216"/>
        <dbReference type="EC" id="7.2.2.6"/>
    </reaction>
</comment>
<dbReference type="InterPro" id="IPR018303">
    <property type="entry name" value="ATPase_P-typ_P_site"/>
</dbReference>
<dbReference type="InterPro" id="IPR008250">
    <property type="entry name" value="ATPase_P-typ_transduc_dom_A_sf"/>
</dbReference>
<comment type="subunit">
    <text evidence="16">The system is composed of three essential subunits: KdpA, KdpB and KdpC.</text>
</comment>
<feature type="transmembrane region" description="Helical" evidence="16">
    <location>
        <begin position="598"/>
        <end position="618"/>
    </location>
</feature>
<keyword evidence="2 16" id="KW-0813">Transport</keyword>
<organism evidence="18">
    <name type="scientific">Kribbella sp. HUAS MG21</name>
    <dbReference type="NCBI Taxonomy" id="3160966"/>
    <lineage>
        <taxon>Bacteria</taxon>
        <taxon>Bacillati</taxon>
        <taxon>Actinomycetota</taxon>
        <taxon>Actinomycetes</taxon>
        <taxon>Propionibacteriales</taxon>
        <taxon>Kribbellaceae</taxon>
        <taxon>Kribbella</taxon>
    </lineage>
</organism>
<dbReference type="SFLD" id="SFLDG00002">
    <property type="entry name" value="C1.7:_P-type_atpase_like"/>
    <property type="match status" value="1"/>
</dbReference>
<evidence type="ECO:0000256" key="13">
    <source>
        <dbReference type="ARBA" id="ARBA00022989"/>
    </source>
</evidence>
<feature type="transmembrane region" description="Helical" evidence="16">
    <location>
        <begin position="556"/>
        <end position="578"/>
    </location>
</feature>
<dbReference type="AlphaFoldDB" id="A0AAU7TQH8"/>
<dbReference type="GO" id="GO:0016887">
    <property type="term" value="F:ATP hydrolysis activity"/>
    <property type="evidence" value="ECO:0007669"/>
    <property type="project" value="InterPro"/>
</dbReference>
<dbReference type="InterPro" id="IPR006391">
    <property type="entry name" value="P-type_ATPase_bsu_IA"/>
</dbReference>
<feature type="transmembrane region" description="Helical" evidence="16">
    <location>
        <begin position="196"/>
        <end position="217"/>
    </location>
</feature>
<comment type="similarity">
    <text evidence="16">Belongs to the cation transport ATPase (P-type) (TC 3.A.3) family. Type IA subfamily.</text>
</comment>
<keyword evidence="11 16" id="KW-0630">Potassium</keyword>
<dbReference type="PRINTS" id="PR00119">
    <property type="entry name" value="CATATPASE"/>
</dbReference>
<evidence type="ECO:0000256" key="12">
    <source>
        <dbReference type="ARBA" id="ARBA00022967"/>
    </source>
</evidence>
<keyword evidence="14 16" id="KW-0406">Ion transport</keyword>
<dbReference type="NCBIfam" id="TIGR01497">
    <property type="entry name" value="kdpB"/>
    <property type="match status" value="1"/>
</dbReference>
<dbReference type="FunFam" id="3.40.1110.10:FF:000007">
    <property type="entry name" value="Potassium-transporting ATPase ATP-binding subunit"/>
    <property type="match status" value="1"/>
</dbReference>
<dbReference type="Gene3D" id="3.40.1110.10">
    <property type="entry name" value="Calcium-transporting ATPase, cytoplasmic domain N"/>
    <property type="match status" value="1"/>
</dbReference>
<dbReference type="PROSITE" id="PS00154">
    <property type="entry name" value="ATPASE_E1_E2"/>
    <property type="match status" value="1"/>
</dbReference>
<dbReference type="PANTHER" id="PTHR43743:SF1">
    <property type="entry name" value="POTASSIUM-TRANSPORTING ATPASE ATP-BINDING SUBUNIT"/>
    <property type="match status" value="1"/>
</dbReference>
<evidence type="ECO:0000256" key="2">
    <source>
        <dbReference type="ARBA" id="ARBA00022448"/>
    </source>
</evidence>
<dbReference type="InterPro" id="IPR044492">
    <property type="entry name" value="P_typ_ATPase_HD_dom"/>
</dbReference>
<keyword evidence="3 16" id="KW-1003">Cell membrane</keyword>
<dbReference type="InterPro" id="IPR023298">
    <property type="entry name" value="ATPase_P-typ_TM_dom_sf"/>
</dbReference>
<feature type="transmembrane region" description="Helical" evidence="16">
    <location>
        <begin position="638"/>
        <end position="661"/>
    </location>
</feature>
<dbReference type="CDD" id="cd02078">
    <property type="entry name" value="P-type_ATPase_K"/>
    <property type="match status" value="1"/>
</dbReference>
<dbReference type="Gene3D" id="2.70.150.10">
    <property type="entry name" value="Calcium-transporting ATPase, cytoplasmic transduction domain A"/>
    <property type="match status" value="1"/>
</dbReference>
<keyword evidence="12 16" id="KW-1278">Translocase</keyword>
<keyword evidence="9 16" id="KW-0067">ATP-binding</keyword>
<dbReference type="NCBIfam" id="TIGR01494">
    <property type="entry name" value="ATPase_P-type"/>
    <property type="match status" value="2"/>
</dbReference>
<feature type="active site" description="4-aspartylphosphate intermediate" evidence="16">
    <location>
        <position position="284"/>
    </location>
</feature>
<sequence>MLLSSFPDALRKLDPRVMWKNPVMFVVEVGAVASTVLAVSDSRVFVWWIVVWLWLTVIFANLAEAVAEGRGKAQAETLRRAKTETTARRLVGDQEEQVPATQLRLGDLVVVEAGQIIPGDGDVVEGVASVDESAITGESAPVIRESGGDRSAVTGGTTVLSDRIVVKITTKPGESFIDRMIALVEGAARQKTPNEIALNILLAALTIVFMIATITLPTFAQYARTDLSVVILVALLVCLIPTTIGALLSAIGIAGMDRLVQRNVLAMSGRAVEAAGDVNTLLLDKTGTITLGNRQAAEFIPVAGVTDTELADAAQLSSLADETPEGRSIVVLAKTGYGLRERHTGELPNATFVEFTAQTRMSGVDLGNRQVRKGAAGAVNVWVGANGGTTDARLGELVDGISASGGTPLVVAESVDGRARALGVIHLKDVVKAGMRERFDQLRAMGIRTVMITGDNALTAKAIADEAGVDDFLAEATPEDKMALIKQEQEGGRLVAMTGDGTNDAPALAQADVGVAMNTGTSAAKEAGNMVDLDSNPTKLIEIVEIGKQLLITRGALTTFSIANDVAKYFAILPALFAPVYPGLDKLNIMGLHSPESAIVSAIVFNALVIVGLVPLALRGVRYRPAPASAMLRRNLLVYGAGGLVTPFVGIKLLDLVISLIPGLR</sequence>
<evidence type="ECO:0000256" key="8">
    <source>
        <dbReference type="ARBA" id="ARBA00022741"/>
    </source>
</evidence>
<feature type="binding site" evidence="16">
    <location>
        <position position="373"/>
    </location>
    <ligand>
        <name>ATP</name>
        <dbReference type="ChEBI" id="CHEBI:30616"/>
    </ligand>
</feature>
<accession>A0AAU7TQH8</accession>
<evidence type="ECO:0000256" key="7">
    <source>
        <dbReference type="ARBA" id="ARBA00022723"/>
    </source>
</evidence>
<dbReference type="SUPFAM" id="SSF81665">
    <property type="entry name" value="Calcium ATPase, transmembrane domain M"/>
    <property type="match status" value="1"/>
</dbReference>
<name>A0AAU7TQH8_9ACTN</name>
<dbReference type="InterPro" id="IPR059000">
    <property type="entry name" value="ATPase_P-type_domA"/>
</dbReference>
<evidence type="ECO:0000256" key="6">
    <source>
        <dbReference type="ARBA" id="ARBA00022692"/>
    </source>
</evidence>
<feature type="domain" description="P-type ATPase A" evidence="17">
    <location>
        <begin position="83"/>
        <end position="185"/>
    </location>
</feature>
<evidence type="ECO:0000256" key="9">
    <source>
        <dbReference type="ARBA" id="ARBA00022840"/>
    </source>
</evidence>
<keyword evidence="5 16" id="KW-0597">Phosphoprotein</keyword>
<feature type="binding site" evidence="16">
    <location>
        <begin position="355"/>
        <end position="362"/>
    </location>
    <ligand>
        <name>ATP</name>
        <dbReference type="ChEBI" id="CHEBI:30616"/>
    </ligand>
</feature>
<dbReference type="EC" id="7.2.2.6" evidence="16"/>
<feature type="binding site" evidence="16">
    <location>
        <position position="325"/>
    </location>
    <ligand>
        <name>ATP</name>
        <dbReference type="ChEBI" id="CHEBI:30616"/>
    </ligand>
</feature>
<dbReference type="PANTHER" id="PTHR43743">
    <property type="entry name" value="POTASSIUM-TRANSPORTING ATPASE ATP-BINDING SUBUNIT"/>
    <property type="match status" value="1"/>
</dbReference>
<evidence type="ECO:0000256" key="14">
    <source>
        <dbReference type="ARBA" id="ARBA00023065"/>
    </source>
</evidence>
<feature type="transmembrane region" description="Helical" evidence="16">
    <location>
        <begin position="21"/>
        <end position="39"/>
    </location>
</feature>
<dbReference type="SUPFAM" id="SSF56784">
    <property type="entry name" value="HAD-like"/>
    <property type="match status" value="1"/>
</dbReference>
<keyword evidence="7 16" id="KW-0479">Metal-binding</keyword>
<gene>
    <name evidence="16 18" type="primary">kdpB</name>
    <name evidence="18" type="ORF">ABN611_13935</name>
</gene>
<dbReference type="SFLD" id="SFLDS00003">
    <property type="entry name" value="Haloacid_Dehalogenase"/>
    <property type="match status" value="1"/>
</dbReference>
<evidence type="ECO:0000256" key="16">
    <source>
        <dbReference type="HAMAP-Rule" id="MF_00285"/>
    </source>
</evidence>
<keyword evidence="13 16" id="KW-1133">Transmembrane helix</keyword>
<keyword evidence="4 16" id="KW-0633">Potassium transport</keyword>
<reference evidence="18" key="1">
    <citation type="submission" date="2024-06" db="EMBL/GenBank/DDBJ databases">
        <title>Kribbella sp. strain HUAS MG21 genome sequences.</title>
        <authorList>
            <person name="Mo P."/>
        </authorList>
    </citation>
    <scope>NUCLEOTIDE SEQUENCE</scope>
    <source>
        <strain evidence="18">HUAS MG21</strain>
    </source>
</reference>
<dbReference type="GO" id="GO:0008556">
    <property type="term" value="F:P-type potassium transmembrane transporter activity"/>
    <property type="evidence" value="ECO:0007669"/>
    <property type="project" value="UniProtKB-UniRule"/>
</dbReference>
<comment type="subcellular location">
    <subcellularLocation>
        <location evidence="1 16">Cell membrane</location>
        <topology evidence="1 16">Multi-pass membrane protein</topology>
    </subcellularLocation>
</comment>
<feature type="transmembrane region" description="Helical" evidence="16">
    <location>
        <begin position="229"/>
        <end position="253"/>
    </location>
</feature>
<dbReference type="SUPFAM" id="SSF81653">
    <property type="entry name" value="Calcium ATPase, transduction domain A"/>
    <property type="match status" value="1"/>
</dbReference>
<feature type="binding site" evidence="16">
    <location>
        <position position="321"/>
    </location>
    <ligand>
        <name>ATP</name>
        <dbReference type="ChEBI" id="CHEBI:30616"/>
    </ligand>
</feature>
<feature type="transmembrane region" description="Helical" evidence="16">
    <location>
        <begin position="45"/>
        <end position="63"/>
    </location>
</feature>
<dbReference type="Pfam" id="PF00702">
    <property type="entry name" value="Hydrolase"/>
    <property type="match status" value="1"/>
</dbReference>